<dbReference type="GO" id="GO:0046872">
    <property type="term" value="F:metal ion binding"/>
    <property type="evidence" value="ECO:0007669"/>
    <property type="project" value="UniProtKB-KW"/>
</dbReference>
<dbReference type="InterPro" id="IPR039994">
    <property type="entry name" value="NO66-like"/>
</dbReference>
<dbReference type="SMART" id="SM00558">
    <property type="entry name" value="JmjC"/>
    <property type="match status" value="1"/>
</dbReference>
<keyword evidence="6" id="KW-1185">Reference proteome</keyword>
<dbReference type="RefSeq" id="WP_044428519.1">
    <property type="nucleotide sequence ID" value="NZ_BJYZ01000009.1"/>
</dbReference>
<comment type="caution">
    <text evidence="5">The sequence shown here is derived from an EMBL/GenBank/DDBJ whole genome shotgun (WGS) entry which is preliminary data.</text>
</comment>
<dbReference type="InterPro" id="IPR003347">
    <property type="entry name" value="JmjC_dom"/>
</dbReference>
<protein>
    <recommendedName>
        <fullName evidence="4">JmjC domain-containing protein</fullName>
    </recommendedName>
</protein>
<sequence>MPQQIASLADILYPLTPEEFFRDYHGKKPVHIPGTADKLASVMDWPTLSGLLSQSGIWTGKSLQLVLDTKILEPAEYCRPAQDREGRDAMMADLDKVGTWLRRGASLVCNDIDSLTPGLKAAANALEQGLGGKAQANLYCSWRAHQAFGSHFDTHDVYALHVTGEKTWRLYQRHFEDPIAHPFFKSLGQEFHDKHKGPVTMEVTLKPGDVLYLPRGWYHDALASAETSIHIAFGLTSVIGLDLISMLFERAVHDPLFRRTVPSPGSEAVGGDVGPMADHLAALGARIADYVREPAILRQFAAHMRAFHYDRGTLNLPGDALAKRWRRRSASLKVTRGQNGWQLGDDRRAVPIPPGVEGPVSWVVGRESFSESEFAEAHPSLNEKARRQLLTDLGNMKVVEIA</sequence>
<evidence type="ECO:0000313" key="6">
    <source>
        <dbReference type="Proteomes" id="UP000321523"/>
    </source>
</evidence>
<dbReference type="EMBL" id="BJYZ01000009">
    <property type="protein sequence ID" value="GEO38328.1"/>
    <property type="molecule type" value="Genomic_DNA"/>
</dbReference>
<gene>
    <name evidence="5" type="ORF">SAE02_24760</name>
</gene>
<feature type="domain" description="JmjC" evidence="4">
    <location>
        <begin position="105"/>
        <end position="252"/>
    </location>
</feature>
<dbReference type="PANTHER" id="PTHR13096">
    <property type="entry name" value="MINA53 MYC INDUCED NUCLEAR ANTIGEN"/>
    <property type="match status" value="1"/>
</dbReference>
<organism evidence="5 6">
    <name type="scientific">Skermanella aerolata</name>
    <dbReference type="NCBI Taxonomy" id="393310"/>
    <lineage>
        <taxon>Bacteria</taxon>
        <taxon>Pseudomonadati</taxon>
        <taxon>Pseudomonadota</taxon>
        <taxon>Alphaproteobacteria</taxon>
        <taxon>Rhodospirillales</taxon>
        <taxon>Azospirillaceae</taxon>
        <taxon>Skermanella</taxon>
    </lineage>
</organism>
<dbReference type="Gene3D" id="2.60.120.650">
    <property type="entry name" value="Cupin"/>
    <property type="match status" value="1"/>
</dbReference>
<evidence type="ECO:0000256" key="1">
    <source>
        <dbReference type="ARBA" id="ARBA00001954"/>
    </source>
</evidence>
<dbReference type="SUPFAM" id="SSF51197">
    <property type="entry name" value="Clavaminate synthase-like"/>
    <property type="match status" value="1"/>
</dbReference>
<comment type="cofactor">
    <cofactor evidence="1">
        <name>Fe(2+)</name>
        <dbReference type="ChEBI" id="CHEBI:29033"/>
    </cofactor>
</comment>
<proteinExistence type="predicted"/>
<evidence type="ECO:0000256" key="3">
    <source>
        <dbReference type="ARBA" id="ARBA00023004"/>
    </source>
</evidence>
<dbReference type="Pfam" id="PF08007">
    <property type="entry name" value="JmjC_2"/>
    <property type="match status" value="1"/>
</dbReference>
<keyword evidence="2" id="KW-0479">Metal-binding</keyword>
<reference evidence="5 6" key="1">
    <citation type="submission" date="2019-07" db="EMBL/GenBank/DDBJ databases">
        <title>Whole genome shotgun sequence of Skermanella aerolata NBRC 106429.</title>
        <authorList>
            <person name="Hosoyama A."/>
            <person name="Uohara A."/>
            <person name="Ohji S."/>
            <person name="Ichikawa N."/>
        </authorList>
    </citation>
    <scope>NUCLEOTIDE SEQUENCE [LARGE SCALE GENOMIC DNA]</scope>
    <source>
        <strain evidence="5 6">NBRC 106429</strain>
    </source>
</reference>
<dbReference type="PROSITE" id="PS51184">
    <property type="entry name" value="JMJC"/>
    <property type="match status" value="1"/>
</dbReference>
<evidence type="ECO:0000256" key="2">
    <source>
        <dbReference type="ARBA" id="ARBA00022723"/>
    </source>
</evidence>
<evidence type="ECO:0000313" key="5">
    <source>
        <dbReference type="EMBL" id="GEO38328.1"/>
    </source>
</evidence>
<keyword evidence="3" id="KW-0408">Iron</keyword>
<dbReference type="PANTHER" id="PTHR13096:SF8">
    <property type="entry name" value="RIBOSOMAL OXYGENASE 1"/>
    <property type="match status" value="1"/>
</dbReference>
<name>A0A512DPD5_9PROT</name>
<evidence type="ECO:0000259" key="4">
    <source>
        <dbReference type="PROSITE" id="PS51184"/>
    </source>
</evidence>
<dbReference type="AlphaFoldDB" id="A0A512DPD5"/>
<accession>A0A512DPD5</accession>
<dbReference type="Proteomes" id="UP000321523">
    <property type="component" value="Unassembled WGS sequence"/>
</dbReference>